<protein>
    <recommendedName>
        <fullName evidence="2">histidine kinase</fullName>
        <ecNumber evidence="2">2.7.13.3</ecNumber>
    </recommendedName>
</protein>
<reference evidence="13 15" key="1">
    <citation type="journal article" date="2016" name="Plant Dis.">
        <title>Improved production of propionic acid using genome shuffling.</title>
        <authorList>
            <person name="Luna-Flores C.H."/>
            <person name="Palfreyman R.W."/>
            <person name="Kromer J.O."/>
            <person name="Nielsen L.K."/>
            <person name="Marcellin E."/>
        </authorList>
    </citation>
    <scope>NUCLEOTIDE SEQUENCE [LARGE SCALE GENOMIC DNA]</scope>
    <source>
        <strain evidence="13 15">F3E8</strain>
    </source>
</reference>
<gene>
    <name evidence="13" type="ORF">A8L58_15565</name>
    <name evidence="12" type="ORF">AXH35_14105</name>
</gene>
<keyword evidence="5" id="KW-0547">Nucleotide-binding</keyword>
<feature type="transmembrane region" description="Helical" evidence="9">
    <location>
        <begin position="144"/>
        <end position="168"/>
    </location>
</feature>
<keyword evidence="9" id="KW-1133">Transmembrane helix</keyword>
<feature type="transmembrane region" description="Helical" evidence="9">
    <location>
        <begin position="71"/>
        <end position="95"/>
    </location>
</feature>
<evidence type="ECO:0000313" key="15">
    <source>
        <dbReference type="Proteomes" id="UP000178666"/>
    </source>
</evidence>
<proteinExistence type="predicted"/>
<dbReference type="GO" id="GO:0005524">
    <property type="term" value="F:ATP binding"/>
    <property type="evidence" value="ECO:0007669"/>
    <property type="project" value="UniProtKB-KW"/>
</dbReference>
<dbReference type="Gene3D" id="1.20.5.1930">
    <property type="match status" value="1"/>
</dbReference>
<keyword evidence="4" id="KW-0808">Transferase</keyword>
<keyword evidence="8" id="KW-0902">Two-component regulatory system</keyword>
<dbReference type="SUPFAM" id="SSF55874">
    <property type="entry name" value="ATPase domain of HSP90 chaperone/DNA topoisomerase II/histidine kinase"/>
    <property type="match status" value="1"/>
</dbReference>
<dbReference type="EC" id="2.7.13.3" evidence="2"/>
<name>A0AAC8YGZ9_9ACTN</name>
<dbReference type="CDD" id="cd16917">
    <property type="entry name" value="HATPase_UhpB-NarQ-NarX-like"/>
    <property type="match status" value="1"/>
</dbReference>
<dbReference type="AlphaFoldDB" id="A0AAC8YGZ9"/>
<evidence type="ECO:0000259" key="11">
    <source>
        <dbReference type="Pfam" id="PF07730"/>
    </source>
</evidence>
<keyword evidence="9" id="KW-0472">Membrane</keyword>
<evidence type="ECO:0000313" key="14">
    <source>
        <dbReference type="Proteomes" id="UP000075221"/>
    </source>
</evidence>
<dbReference type="RefSeq" id="WP_062820258.1">
    <property type="nucleotide sequence ID" value="NZ_CP014352.1"/>
</dbReference>
<evidence type="ECO:0000313" key="13">
    <source>
        <dbReference type="EMBL" id="AOZ47859.1"/>
    </source>
</evidence>
<keyword evidence="15" id="KW-1185">Reference proteome</keyword>
<feature type="transmembrane region" description="Helical" evidence="9">
    <location>
        <begin position="107"/>
        <end position="124"/>
    </location>
</feature>
<evidence type="ECO:0000256" key="4">
    <source>
        <dbReference type="ARBA" id="ARBA00022679"/>
    </source>
</evidence>
<feature type="transmembrane region" description="Helical" evidence="9">
    <location>
        <begin position="46"/>
        <end position="65"/>
    </location>
</feature>
<evidence type="ECO:0000313" key="12">
    <source>
        <dbReference type="EMBL" id="AMS06410.1"/>
    </source>
</evidence>
<dbReference type="Proteomes" id="UP000178666">
    <property type="component" value="Chromosome"/>
</dbReference>
<evidence type="ECO:0000256" key="8">
    <source>
        <dbReference type="ARBA" id="ARBA00023012"/>
    </source>
</evidence>
<evidence type="ECO:0000256" key="7">
    <source>
        <dbReference type="ARBA" id="ARBA00022840"/>
    </source>
</evidence>
<evidence type="ECO:0000256" key="9">
    <source>
        <dbReference type="SAM" id="Phobius"/>
    </source>
</evidence>
<dbReference type="Pfam" id="PF07730">
    <property type="entry name" value="HisKA_3"/>
    <property type="match status" value="1"/>
</dbReference>
<dbReference type="InterPro" id="IPR050482">
    <property type="entry name" value="Sensor_HK_TwoCompSys"/>
</dbReference>
<keyword evidence="9" id="KW-0812">Transmembrane</keyword>
<evidence type="ECO:0000256" key="3">
    <source>
        <dbReference type="ARBA" id="ARBA00022553"/>
    </source>
</evidence>
<feature type="domain" description="Signal transduction histidine kinase subgroup 3 dimerisation and phosphoacceptor" evidence="11">
    <location>
        <begin position="200"/>
        <end position="266"/>
    </location>
</feature>
<dbReference type="EMBL" id="CP014352">
    <property type="protein sequence ID" value="AMS06410.1"/>
    <property type="molecule type" value="Genomic_DNA"/>
</dbReference>
<comment type="catalytic activity">
    <reaction evidence="1">
        <text>ATP + protein L-histidine = ADP + protein N-phospho-L-histidine.</text>
        <dbReference type="EC" id="2.7.13.3"/>
    </reaction>
</comment>
<keyword evidence="6" id="KW-0418">Kinase</keyword>
<feature type="domain" description="Histidine kinase/HSP90-like ATPase" evidence="10">
    <location>
        <begin position="315"/>
        <end position="401"/>
    </location>
</feature>
<dbReference type="PANTHER" id="PTHR24421">
    <property type="entry name" value="NITRATE/NITRITE SENSOR PROTEIN NARX-RELATED"/>
    <property type="match status" value="1"/>
</dbReference>
<organism evidence="12 14">
    <name type="scientific">Acidipropionibacterium acidipropionici</name>
    <dbReference type="NCBI Taxonomy" id="1748"/>
    <lineage>
        <taxon>Bacteria</taxon>
        <taxon>Bacillati</taxon>
        <taxon>Actinomycetota</taxon>
        <taxon>Actinomycetes</taxon>
        <taxon>Propionibacteriales</taxon>
        <taxon>Propionibacteriaceae</taxon>
        <taxon>Acidipropionibacterium</taxon>
    </lineage>
</organism>
<keyword evidence="7" id="KW-0067">ATP-binding</keyword>
<dbReference type="Gene3D" id="3.30.565.10">
    <property type="entry name" value="Histidine kinase-like ATPase, C-terminal domain"/>
    <property type="match status" value="1"/>
</dbReference>
<sequence length="402" mass="42125">MSAASPAETGHYPPPELTGWQQTWRWGLCILSAIVLMITNTAHTAVVPLVADLAGGVVSLVLVGFRRRHPLLICVVLSVIAAVSLSAAPAAGWAAVSLCTRRRWREIVTATLLSLGFALAGSAWNGDLLGALRPLPGMSRAAYLTYLGVVGGGVLAVIGSGIALGMYVGARRDLVASLAERAATAEREQQIRVLAARSEERNKIAREMHDSLAHQLTLVSLHAAALASREDLTPEQISQAAGTIQEGAGRALAELRGILGSLRNTEEVDGRLAPPQPTLADLAGLIDSVRAAGMRVELHEDLADAEALPAPIGRNLYRVIAECLTNAGKHAPGATVRMALTGKEGEGVSLRVTNAVRGGARDVVPGSGSGLIGADERVESLGGRIDHGIRDGEFVVEVWLPW</sequence>
<dbReference type="InterPro" id="IPR036890">
    <property type="entry name" value="HATPase_C_sf"/>
</dbReference>
<dbReference type="InterPro" id="IPR003594">
    <property type="entry name" value="HATPase_dom"/>
</dbReference>
<evidence type="ECO:0000256" key="5">
    <source>
        <dbReference type="ARBA" id="ARBA00022741"/>
    </source>
</evidence>
<dbReference type="GO" id="GO:0000155">
    <property type="term" value="F:phosphorelay sensor kinase activity"/>
    <property type="evidence" value="ECO:0007669"/>
    <property type="project" value="InterPro"/>
</dbReference>
<dbReference type="GO" id="GO:0016020">
    <property type="term" value="C:membrane"/>
    <property type="evidence" value="ECO:0007669"/>
    <property type="project" value="InterPro"/>
</dbReference>
<evidence type="ECO:0000256" key="2">
    <source>
        <dbReference type="ARBA" id="ARBA00012438"/>
    </source>
</evidence>
<evidence type="ECO:0000259" key="10">
    <source>
        <dbReference type="Pfam" id="PF02518"/>
    </source>
</evidence>
<dbReference type="InterPro" id="IPR011712">
    <property type="entry name" value="Sig_transdc_His_kin_sub3_dim/P"/>
</dbReference>
<reference evidence="12 14" key="2">
    <citation type="submission" date="2016-02" db="EMBL/GenBank/DDBJ databases">
        <title>Complete Genome Sequence of Propionibacterium acidipropionici ATCC 55737.</title>
        <authorList>
            <person name="Luna Flores C.H."/>
            <person name="Nielsen L.K."/>
            <person name="Marcellin E."/>
        </authorList>
    </citation>
    <scope>NUCLEOTIDE SEQUENCE [LARGE SCALE GENOMIC DNA]</scope>
    <source>
        <strain evidence="12 14">ATCC 55737</strain>
    </source>
</reference>
<dbReference type="GO" id="GO:0046983">
    <property type="term" value="F:protein dimerization activity"/>
    <property type="evidence" value="ECO:0007669"/>
    <property type="project" value="InterPro"/>
</dbReference>
<dbReference type="Proteomes" id="UP000075221">
    <property type="component" value="Chromosome"/>
</dbReference>
<keyword evidence="3" id="KW-0597">Phosphoprotein</keyword>
<dbReference type="EMBL" id="CP015970">
    <property type="protein sequence ID" value="AOZ47859.1"/>
    <property type="molecule type" value="Genomic_DNA"/>
</dbReference>
<dbReference type="Pfam" id="PF02518">
    <property type="entry name" value="HATPase_c"/>
    <property type="match status" value="1"/>
</dbReference>
<dbReference type="PANTHER" id="PTHR24421:SF10">
    <property type="entry name" value="NITRATE_NITRITE SENSOR PROTEIN NARQ"/>
    <property type="match status" value="1"/>
</dbReference>
<evidence type="ECO:0000256" key="1">
    <source>
        <dbReference type="ARBA" id="ARBA00000085"/>
    </source>
</evidence>
<accession>A0AAC8YGZ9</accession>
<evidence type="ECO:0000256" key="6">
    <source>
        <dbReference type="ARBA" id="ARBA00022777"/>
    </source>
</evidence>